<dbReference type="GO" id="GO:0106418">
    <property type="term" value="F:UDP-N-acetylmuramate-L-alanyl-gamma-D-glutamyl-meso-2,6-diaminoheptanedioate ligase activity"/>
    <property type="evidence" value="ECO:0007669"/>
    <property type="project" value="UniProtKB-EC"/>
</dbReference>
<evidence type="ECO:0000259" key="12">
    <source>
        <dbReference type="Pfam" id="PF02875"/>
    </source>
</evidence>
<keyword evidence="7 9" id="KW-0131">Cell cycle</keyword>
<evidence type="ECO:0000313" key="15">
    <source>
        <dbReference type="Proteomes" id="UP000275394"/>
    </source>
</evidence>
<dbReference type="SUPFAM" id="SSF53244">
    <property type="entry name" value="MurD-like peptide ligases, peptide-binding domain"/>
    <property type="match status" value="1"/>
</dbReference>
<proteinExistence type="inferred from homology"/>
<dbReference type="NCBIfam" id="TIGR01081">
    <property type="entry name" value="mpl"/>
    <property type="match status" value="1"/>
</dbReference>
<dbReference type="GO" id="GO:0009252">
    <property type="term" value="P:peptidoglycan biosynthetic process"/>
    <property type="evidence" value="ECO:0007669"/>
    <property type="project" value="UniProtKB-UniRule"/>
</dbReference>
<feature type="domain" description="Mur ligase C-terminal" evidence="12">
    <location>
        <begin position="334"/>
        <end position="457"/>
    </location>
</feature>
<comment type="pathway">
    <text evidence="9">Cell wall biogenesis; peptidoglycan recycling.</text>
</comment>
<evidence type="ECO:0000256" key="2">
    <source>
        <dbReference type="ARBA" id="ARBA00022618"/>
    </source>
</evidence>
<dbReference type="EMBL" id="RKHR01000004">
    <property type="protein sequence ID" value="ROS01382.1"/>
    <property type="molecule type" value="Genomic_DNA"/>
</dbReference>
<dbReference type="GO" id="GO:0051301">
    <property type="term" value="P:cell division"/>
    <property type="evidence" value="ECO:0007669"/>
    <property type="project" value="UniProtKB-KW"/>
</dbReference>
<evidence type="ECO:0000256" key="10">
    <source>
        <dbReference type="SAM" id="Phobius"/>
    </source>
</evidence>
<keyword evidence="8 9" id="KW-0961">Cell wall biogenesis/degradation</keyword>
<evidence type="ECO:0000259" key="11">
    <source>
        <dbReference type="Pfam" id="PF01225"/>
    </source>
</evidence>
<dbReference type="EC" id="6.3.2.45" evidence="9"/>
<protein>
    <recommendedName>
        <fullName evidence="9">UDP-N-acetylmuramate--L-alanyl-gamma-D-glutamyl-meso-2,6-diaminoheptandioate ligase</fullName>
        <ecNumber evidence="9">6.3.2.45</ecNumber>
    </recommendedName>
    <alternativeName>
        <fullName evidence="9">Murein peptide ligase</fullName>
    </alternativeName>
    <alternativeName>
        <fullName evidence="9">UDP-N-acetylmuramate:L-alanyl-gamma-D-glutamyl-meso-diaminopimelate ligase</fullName>
    </alternativeName>
</protein>
<dbReference type="InterPro" id="IPR004101">
    <property type="entry name" value="Mur_ligase_C"/>
</dbReference>
<feature type="binding site" evidence="9">
    <location>
        <begin position="131"/>
        <end position="137"/>
    </location>
    <ligand>
        <name>ATP</name>
        <dbReference type="ChEBI" id="CHEBI:30616"/>
    </ligand>
</feature>
<evidence type="ECO:0000256" key="4">
    <source>
        <dbReference type="ARBA" id="ARBA00022840"/>
    </source>
</evidence>
<evidence type="ECO:0000313" key="14">
    <source>
        <dbReference type="EMBL" id="ROS01382.1"/>
    </source>
</evidence>
<dbReference type="Proteomes" id="UP000275394">
    <property type="component" value="Unassembled WGS sequence"/>
</dbReference>
<keyword evidence="10" id="KW-0812">Transmembrane</keyword>
<comment type="caution">
    <text evidence="14">The sequence shown here is derived from an EMBL/GenBank/DDBJ whole genome shotgun (WGS) entry which is preliminary data.</text>
</comment>
<dbReference type="Gene3D" id="3.90.190.20">
    <property type="entry name" value="Mur ligase, C-terminal domain"/>
    <property type="match status" value="1"/>
</dbReference>
<dbReference type="GO" id="GO:0008360">
    <property type="term" value="P:regulation of cell shape"/>
    <property type="evidence" value="ECO:0007669"/>
    <property type="project" value="UniProtKB-KW"/>
</dbReference>
<dbReference type="InterPro" id="IPR036615">
    <property type="entry name" value="Mur_ligase_C_dom_sf"/>
</dbReference>
<evidence type="ECO:0000256" key="9">
    <source>
        <dbReference type="HAMAP-Rule" id="MF_02020"/>
    </source>
</evidence>
<name>A0A3N2DNV4_9GAMM</name>
<dbReference type="InterPro" id="IPR036565">
    <property type="entry name" value="Mur-like_cat_sf"/>
</dbReference>
<dbReference type="GO" id="GO:0005524">
    <property type="term" value="F:ATP binding"/>
    <property type="evidence" value="ECO:0007669"/>
    <property type="project" value="UniProtKB-UniRule"/>
</dbReference>
<dbReference type="SUPFAM" id="SSF51984">
    <property type="entry name" value="MurCD N-terminal domain"/>
    <property type="match status" value="1"/>
</dbReference>
<dbReference type="UniPathway" id="UPA00544"/>
<dbReference type="InterPro" id="IPR000713">
    <property type="entry name" value="Mur_ligase_N"/>
</dbReference>
<dbReference type="InterPro" id="IPR005757">
    <property type="entry name" value="Mpl"/>
</dbReference>
<evidence type="ECO:0000256" key="7">
    <source>
        <dbReference type="ARBA" id="ARBA00023306"/>
    </source>
</evidence>
<dbReference type="GO" id="GO:0071555">
    <property type="term" value="P:cell wall organization"/>
    <property type="evidence" value="ECO:0007669"/>
    <property type="project" value="UniProtKB-KW"/>
</dbReference>
<dbReference type="SUPFAM" id="SSF53623">
    <property type="entry name" value="MurD-like peptide ligases, catalytic domain"/>
    <property type="match status" value="1"/>
</dbReference>
<feature type="transmembrane region" description="Helical" evidence="10">
    <location>
        <begin position="14"/>
        <end position="41"/>
    </location>
</feature>
<dbReference type="AlphaFoldDB" id="A0A3N2DNV4"/>
<reference evidence="14 15" key="1">
    <citation type="submission" date="2018-11" db="EMBL/GenBank/DDBJ databases">
        <title>Genomic Encyclopedia of Type Strains, Phase IV (KMG-IV): sequencing the most valuable type-strain genomes for metagenomic binning, comparative biology and taxonomic classification.</title>
        <authorList>
            <person name="Goeker M."/>
        </authorList>
    </citation>
    <scope>NUCLEOTIDE SEQUENCE [LARGE SCALE GENOMIC DNA]</scope>
    <source>
        <strain evidence="14 15">DSM 100316</strain>
    </source>
</reference>
<comment type="cofactor">
    <cofactor evidence="9">
        <name>Mg(2+)</name>
        <dbReference type="ChEBI" id="CHEBI:18420"/>
    </cofactor>
</comment>
<dbReference type="PANTHER" id="PTHR43445:SF5">
    <property type="entry name" value="UDP-N-ACETYLMURAMATE--L-ALANYL-GAMMA-D-GLUTAMYL-MESO-2,6-DIAMINOHEPTANDIOATE LIGASE"/>
    <property type="match status" value="1"/>
</dbReference>
<accession>A0A3N2DNV4</accession>
<evidence type="ECO:0000256" key="6">
    <source>
        <dbReference type="ARBA" id="ARBA00022984"/>
    </source>
</evidence>
<gene>
    <name evidence="9" type="primary">mpl</name>
    <name evidence="14" type="ORF">EDC56_1823</name>
</gene>
<dbReference type="InterPro" id="IPR013221">
    <property type="entry name" value="Mur_ligase_cen"/>
</dbReference>
<comment type="catalytic activity">
    <reaction evidence="9">
        <text>UDP-N-acetyl-alpha-D-muramate + L-alanyl-gamma-D-glutamyl-meso-2,6-diaminopimelate + ATP = UDP-N-acetyl-alpha-D-muramoyl-L-alanyl-gamma-D-glutamyl-meso-2,6-diaminopimelate + ADP + phosphate + H(+)</text>
        <dbReference type="Rhea" id="RHEA:29563"/>
        <dbReference type="ChEBI" id="CHEBI:15378"/>
        <dbReference type="ChEBI" id="CHEBI:30616"/>
        <dbReference type="ChEBI" id="CHEBI:43474"/>
        <dbReference type="ChEBI" id="CHEBI:61401"/>
        <dbReference type="ChEBI" id="CHEBI:70757"/>
        <dbReference type="ChEBI" id="CHEBI:83905"/>
        <dbReference type="ChEBI" id="CHEBI:456216"/>
        <dbReference type="EC" id="6.3.2.45"/>
    </reaction>
</comment>
<feature type="domain" description="Mur ligase central" evidence="13">
    <location>
        <begin position="129"/>
        <end position="312"/>
    </location>
</feature>
<evidence type="ECO:0000256" key="8">
    <source>
        <dbReference type="ARBA" id="ARBA00023316"/>
    </source>
</evidence>
<keyword evidence="2 9" id="KW-0132">Cell division</keyword>
<dbReference type="Gene3D" id="3.40.50.720">
    <property type="entry name" value="NAD(P)-binding Rossmann-like Domain"/>
    <property type="match status" value="1"/>
</dbReference>
<evidence type="ECO:0000256" key="5">
    <source>
        <dbReference type="ARBA" id="ARBA00022960"/>
    </source>
</evidence>
<keyword evidence="4 9" id="KW-0067">ATP-binding</keyword>
<dbReference type="Pfam" id="PF08245">
    <property type="entry name" value="Mur_ligase_M"/>
    <property type="match status" value="1"/>
</dbReference>
<keyword evidence="10" id="KW-1133">Transmembrane helix</keyword>
<dbReference type="Pfam" id="PF02875">
    <property type="entry name" value="Mur_ligase_C"/>
    <property type="match status" value="1"/>
</dbReference>
<dbReference type="HAMAP" id="MF_02020">
    <property type="entry name" value="Mpl"/>
    <property type="match status" value="1"/>
</dbReference>
<keyword evidence="1 9" id="KW-0436">Ligase</keyword>
<evidence type="ECO:0000259" key="13">
    <source>
        <dbReference type="Pfam" id="PF08245"/>
    </source>
</evidence>
<keyword evidence="15" id="KW-1185">Reference proteome</keyword>
<keyword evidence="10" id="KW-0472">Membrane</keyword>
<keyword evidence="3 9" id="KW-0547">Nucleotide-binding</keyword>
<dbReference type="InterPro" id="IPR050061">
    <property type="entry name" value="MurCDEF_pg_biosynth"/>
</dbReference>
<organism evidence="14 15">
    <name type="scientific">Sinobacterium caligoides</name>
    <dbReference type="NCBI Taxonomy" id="933926"/>
    <lineage>
        <taxon>Bacteria</taxon>
        <taxon>Pseudomonadati</taxon>
        <taxon>Pseudomonadota</taxon>
        <taxon>Gammaproteobacteria</taxon>
        <taxon>Cellvibrionales</taxon>
        <taxon>Spongiibacteraceae</taxon>
        <taxon>Sinobacterium</taxon>
    </lineage>
</organism>
<keyword evidence="5 9" id="KW-0133">Cell shape</keyword>
<comment type="similarity">
    <text evidence="9">Belongs to the MurCDEF family. Mpl subfamily.</text>
</comment>
<dbReference type="Pfam" id="PF01225">
    <property type="entry name" value="Mur_ligase"/>
    <property type="match status" value="1"/>
</dbReference>
<comment type="function">
    <text evidence="9">Reutilizes the intact tripeptide L-alanyl-gamma-D-glutamyl-meso-diaminopimelate by linking it to UDP-N-acetylmuramate.</text>
</comment>
<sequence>MIFFPLSLGYTSRLLIGLVITMHVHILGICGTFMGSLAVIAKELGHTVTGSDANVYPPMSTQLEEQGIELIKGFDPAQLEPRPDIVVVGNAMSRGNPCVEYVLDNNIPYTSGPRWLLENVLQDKWVLAVSGTHGKTTTTAMLAWVLECANMAPGFLIGGVPKDFPCSARLGETPFFVIEADEYDSAFFDKRSKFVHYQPRTLIINNLEFDHADIFDDIAAIQRQFHHLMRTVPGNGLVIAPTQTPLIDEVITQGCWTPVQHFGSDGDWQAKLLSADGSRFEVYLQGEKQGVVDWQMTGQHSVSNALATLAAARHVGVVPSQGIEALNRFAGVKRRMEKIGEVAGVTVYDDFAHHPTAIETTLQGLRKQVGDAPITAVIEPRSNTMKMGVHQARLIGSADLADHVLWYQPSGQGWDLEALLSPTDRPKHNVFSETEALLDVLAARLEAGEQVVIMSNGGFEGLHQRLLTRLAAREAS</sequence>
<dbReference type="Gene3D" id="3.40.1190.10">
    <property type="entry name" value="Mur-like, catalytic domain"/>
    <property type="match status" value="1"/>
</dbReference>
<feature type="domain" description="Mur ligase N-terminal catalytic" evidence="11">
    <location>
        <begin position="23"/>
        <end position="117"/>
    </location>
</feature>
<evidence type="ECO:0000256" key="3">
    <source>
        <dbReference type="ARBA" id="ARBA00022741"/>
    </source>
</evidence>
<evidence type="ECO:0000256" key="1">
    <source>
        <dbReference type="ARBA" id="ARBA00022598"/>
    </source>
</evidence>
<keyword evidence="6 9" id="KW-0573">Peptidoglycan synthesis</keyword>
<dbReference type="GO" id="GO:0009254">
    <property type="term" value="P:peptidoglycan turnover"/>
    <property type="evidence" value="ECO:0007669"/>
    <property type="project" value="UniProtKB-UniRule"/>
</dbReference>
<dbReference type="PANTHER" id="PTHR43445">
    <property type="entry name" value="UDP-N-ACETYLMURAMATE--L-ALANINE LIGASE-RELATED"/>
    <property type="match status" value="1"/>
</dbReference>
<keyword evidence="9" id="KW-0460">Magnesium</keyword>